<dbReference type="AlphaFoldDB" id="A0A1S1MT77"/>
<name>A0A1S1MT77_9GAMM</name>
<evidence type="ECO:0000313" key="1">
    <source>
        <dbReference type="EMBL" id="OHU90052.1"/>
    </source>
</evidence>
<evidence type="ECO:0000313" key="2">
    <source>
        <dbReference type="Proteomes" id="UP000179786"/>
    </source>
</evidence>
<accession>A0A1S1MT77</accession>
<comment type="caution">
    <text evidence="1">The sequence shown here is derived from an EMBL/GenBank/DDBJ whole genome shotgun (WGS) entry which is preliminary data.</text>
</comment>
<dbReference type="EMBL" id="MKJU01000027">
    <property type="protein sequence ID" value="OHU90052.1"/>
    <property type="molecule type" value="Genomic_DNA"/>
</dbReference>
<dbReference type="STRING" id="1859457.BET10_14850"/>
<protein>
    <submittedName>
        <fullName evidence="1">Uncharacterized protein</fullName>
    </submittedName>
</protein>
<organism evidence="1 2">
    <name type="scientific">Pseudoalteromonas amylolytica</name>
    <dbReference type="NCBI Taxonomy" id="1859457"/>
    <lineage>
        <taxon>Bacteria</taxon>
        <taxon>Pseudomonadati</taxon>
        <taxon>Pseudomonadota</taxon>
        <taxon>Gammaproteobacteria</taxon>
        <taxon>Alteromonadales</taxon>
        <taxon>Pseudoalteromonadaceae</taxon>
        <taxon>Pseudoalteromonas</taxon>
    </lineage>
</organism>
<gene>
    <name evidence="1" type="ORF">BET10_14850</name>
</gene>
<reference evidence="1 2" key="1">
    <citation type="submission" date="2016-09" db="EMBL/GenBank/DDBJ databases">
        <title>Pseudoalteromonas amylolytica sp. nov., isolated from the surface seawater.</title>
        <authorList>
            <person name="Wu Y.-H."/>
            <person name="Cheng H."/>
            <person name="Jin X.-B."/>
            <person name="Wang C.-S."/>
            <person name="Xu X.-W."/>
        </authorList>
    </citation>
    <scope>NUCLEOTIDE SEQUENCE [LARGE SCALE GENOMIC DNA]</scope>
    <source>
        <strain evidence="1 2">JW1</strain>
    </source>
</reference>
<keyword evidence="2" id="KW-1185">Reference proteome</keyword>
<dbReference type="Proteomes" id="UP000179786">
    <property type="component" value="Unassembled WGS sequence"/>
</dbReference>
<proteinExistence type="predicted"/>
<sequence>MEPNKISILPLVIDDCKLPLFLRSKLYADFRQDFNSGLDMIVDAVRDMYNLYSGAITNEDKKTSFSSDISTCKNSVEINMDVISEDDDSDYFILSKIKFVGNEVALGKYLKYKKDGKSQEFVKLVTKALGSTPEISKARMIITGREGGSLSFEVADDSNLSFAIKVESKKVGPDNGKVVLFNLGEIFNFHQELA</sequence>